<dbReference type="OrthoDB" id="4959782at2"/>
<comment type="caution">
    <text evidence="7">The sequence shown here is derived from an EMBL/GenBank/DDBJ whole genome shotgun (WGS) entry which is preliminary data.</text>
</comment>
<dbReference type="Gene3D" id="3.40.50.1220">
    <property type="entry name" value="TPP-binding domain"/>
    <property type="match status" value="1"/>
</dbReference>
<dbReference type="CDD" id="cd02014">
    <property type="entry name" value="TPP_POX"/>
    <property type="match status" value="1"/>
</dbReference>
<dbReference type="CDD" id="cd07039">
    <property type="entry name" value="TPP_PYR_POX"/>
    <property type="match status" value="1"/>
</dbReference>
<name>A0A4Q7WJW6_9ACTN</name>
<dbReference type="SUPFAM" id="SSF52518">
    <property type="entry name" value="Thiamin diphosphate-binding fold (THDP-binding)"/>
    <property type="match status" value="2"/>
</dbReference>
<feature type="domain" description="Thiamine pyrophosphate enzyme N-terminal TPP-binding" evidence="6">
    <location>
        <begin position="4"/>
        <end position="118"/>
    </location>
</feature>
<dbReference type="GO" id="GO:0003824">
    <property type="term" value="F:catalytic activity"/>
    <property type="evidence" value="ECO:0007669"/>
    <property type="project" value="InterPro"/>
</dbReference>
<dbReference type="InterPro" id="IPR029035">
    <property type="entry name" value="DHS-like_NAD/FAD-binding_dom"/>
</dbReference>
<feature type="domain" description="Thiamine pyrophosphate enzyme central" evidence="4">
    <location>
        <begin position="198"/>
        <end position="328"/>
    </location>
</feature>
<dbReference type="GO" id="GO:0030976">
    <property type="term" value="F:thiamine pyrophosphate binding"/>
    <property type="evidence" value="ECO:0007669"/>
    <property type="project" value="InterPro"/>
</dbReference>
<evidence type="ECO:0000256" key="1">
    <source>
        <dbReference type="ARBA" id="ARBA00007812"/>
    </source>
</evidence>
<dbReference type="PANTHER" id="PTHR42981:SF2">
    <property type="entry name" value="PYRUVATE DEHYDROGENASE [UBIQUINONE]"/>
    <property type="match status" value="1"/>
</dbReference>
<dbReference type="InterPro" id="IPR029061">
    <property type="entry name" value="THDP-binding"/>
</dbReference>
<dbReference type="InterPro" id="IPR011766">
    <property type="entry name" value="TPP_enzyme_TPP-bd"/>
</dbReference>
<dbReference type="EMBL" id="SHKR01000016">
    <property type="protein sequence ID" value="RZU10280.1"/>
    <property type="molecule type" value="Genomic_DNA"/>
</dbReference>
<dbReference type="GO" id="GO:0000287">
    <property type="term" value="F:magnesium ion binding"/>
    <property type="evidence" value="ECO:0007669"/>
    <property type="project" value="InterPro"/>
</dbReference>
<keyword evidence="8" id="KW-1185">Reference proteome</keyword>
<dbReference type="AlphaFoldDB" id="A0A4Q7WJW6"/>
<organism evidence="7 8">
    <name type="scientific">Kribbella rubisoli</name>
    <dbReference type="NCBI Taxonomy" id="3075929"/>
    <lineage>
        <taxon>Bacteria</taxon>
        <taxon>Bacillati</taxon>
        <taxon>Actinomycetota</taxon>
        <taxon>Actinomycetes</taxon>
        <taxon>Propionibacteriales</taxon>
        <taxon>Kribbellaceae</taxon>
        <taxon>Kribbella</taxon>
    </lineage>
</organism>
<evidence type="ECO:0000313" key="7">
    <source>
        <dbReference type="EMBL" id="RZU10280.1"/>
    </source>
</evidence>
<dbReference type="Pfam" id="PF02776">
    <property type="entry name" value="TPP_enzyme_N"/>
    <property type="match status" value="1"/>
</dbReference>
<protein>
    <submittedName>
        <fullName evidence="7">Pyruvate dehydrogenase (Quinone)</fullName>
    </submittedName>
</protein>
<dbReference type="Gene3D" id="3.40.50.970">
    <property type="match status" value="2"/>
</dbReference>
<dbReference type="InterPro" id="IPR047212">
    <property type="entry name" value="TPP_POXB-like"/>
</dbReference>
<evidence type="ECO:0000259" key="5">
    <source>
        <dbReference type="Pfam" id="PF02775"/>
    </source>
</evidence>
<gene>
    <name evidence="7" type="ORF">EV645_6742</name>
</gene>
<sequence length="596" mass="65018">MSTTVGDYVLQRLRDWGVDHVFGYAGDGINGLLSAWEKAGNEPRFVQARHEEMAAFEAVGYAKFTGRVGVCTATSGPGAIHLLNGLYDAKLDHVPVVAIVGQTARSAMGGSYQQEVDLHTLYKDVASDYCETVMVPEQLPNVLDRAMRIAASRRTVTALIIPSDLQELEYTAPSHAFKMVPSSLDLSWSAPVPAADQLDRAAEILNAGEKLAILVGQGARGAVDEVTALAEMTGAGVAKALLGKDVLSDDLPWVTGSIGLLGTRPSYEMMMDCDTLLVVGSNFPYSQFLPEFDQARAIQIDLDPTMIGMRYPFEVNLVGDAARTLRELIPLVQRKNDRSWRSGIESNVARWWEVMERRAHTSADPINPELVFHELSGRLPSNAILAADSGSAANWYARHIKFRDDMRGSLSGTLATMGPGVPYVIGAKFGLPDRPAYALVGDGAMQMNGINELITIAKYWQEWADPRLVVAVLHNNDLNQVTWELRAMGGSPQFLPSQELPEFPYAGYARLLGLHGVTAEKPEEVGPAWDEALRADRPCVVEFRTDPAVPPIPPHATWDQLEKALESIVRGDSDRVSIVKEGVKSKVQEFLPGKSS</sequence>
<dbReference type="InterPro" id="IPR012001">
    <property type="entry name" value="Thiamin_PyroP_enz_TPP-bd_dom"/>
</dbReference>
<comment type="similarity">
    <text evidence="1 3">Belongs to the TPP enzyme family.</text>
</comment>
<dbReference type="Pfam" id="PF02775">
    <property type="entry name" value="TPP_enzyme_C"/>
    <property type="match status" value="1"/>
</dbReference>
<keyword evidence="2 3" id="KW-0786">Thiamine pyrophosphate</keyword>
<evidence type="ECO:0000259" key="4">
    <source>
        <dbReference type="Pfam" id="PF00205"/>
    </source>
</evidence>
<dbReference type="PROSITE" id="PS00187">
    <property type="entry name" value="TPP_ENZYMES"/>
    <property type="match status" value="1"/>
</dbReference>
<evidence type="ECO:0000256" key="2">
    <source>
        <dbReference type="ARBA" id="ARBA00023052"/>
    </source>
</evidence>
<proteinExistence type="inferred from homology"/>
<evidence type="ECO:0000313" key="8">
    <source>
        <dbReference type="Proteomes" id="UP000292027"/>
    </source>
</evidence>
<accession>A0A4Q7WJW6</accession>
<dbReference type="RefSeq" id="WP_130448055.1">
    <property type="nucleotide sequence ID" value="NZ_SHKR01000016.1"/>
</dbReference>
<feature type="domain" description="Thiamine pyrophosphate enzyme TPP-binding" evidence="5">
    <location>
        <begin position="388"/>
        <end position="543"/>
    </location>
</feature>
<dbReference type="InterPro" id="IPR012000">
    <property type="entry name" value="Thiamin_PyroP_enz_cen_dom"/>
</dbReference>
<evidence type="ECO:0000256" key="3">
    <source>
        <dbReference type="RuleBase" id="RU362132"/>
    </source>
</evidence>
<dbReference type="InterPro" id="IPR047211">
    <property type="entry name" value="POXB-like"/>
</dbReference>
<dbReference type="Proteomes" id="UP000292027">
    <property type="component" value="Unassembled WGS sequence"/>
</dbReference>
<dbReference type="InterPro" id="IPR000399">
    <property type="entry name" value="TPP-bd_CS"/>
</dbReference>
<dbReference type="PANTHER" id="PTHR42981">
    <property type="entry name" value="PYRUVATE DEHYDROGENASE [UBIQUINONE]"/>
    <property type="match status" value="1"/>
</dbReference>
<keyword evidence="7" id="KW-0670">Pyruvate</keyword>
<dbReference type="Pfam" id="PF00205">
    <property type="entry name" value="TPP_enzyme_M"/>
    <property type="match status" value="1"/>
</dbReference>
<dbReference type="SUPFAM" id="SSF52467">
    <property type="entry name" value="DHS-like NAD/FAD-binding domain"/>
    <property type="match status" value="1"/>
</dbReference>
<dbReference type="NCBIfam" id="NF006129">
    <property type="entry name" value="PRK08273.1"/>
    <property type="match status" value="1"/>
</dbReference>
<evidence type="ECO:0000259" key="6">
    <source>
        <dbReference type="Pfam" id="PF02776"/>
    </source>
</evidence>
<reference evidence="7 8" key="1">
    <citation type="journal article" date="2015" name="Stand. Genomic Sci.">
        <title>Genomic Encyclopedia of Bacterial and Archaeal Type Strains, Phase III: the genomes of soil and plant-associated and newly described type strains.</title>
        <authorList>
            <person name="Whitman W.B."/>
            <person name="Woyke T."/>
            <person name="Klenk H.P."/>
            <person name="Zhou Y."/>
            <person name="Lilburn T.G."/>
            <person name="Beck B.J."/>
            <person name="De Vos P."/>
            <person name="Vandamme P."/>
            <person name="Eisen J.A."/>
            <person name="Garrity G."/>
            <person name="Hugenholtz P."/>
            <person name="Kyrpides N.C."/>
        </authorList>
    </citation>
    <scope>NUCLEOTIDE SEQUENCE [LARGE SCALE GENOMIC DNA]</scope>
    <source>
        <strain evidence="7 8">VKM Ac-2540</strain>
    </source>
</reference>
<dbReference type="InterPro" id="IPR047210">
    <property type="entry name" value="TPP_PYR_POXB-like"/>
</dbReference>